<reference evidence="5" key="1">
    <citation type="submission" date="2023-07" db="EMBL/GenBank/DDBJ databases">
        <title>Black Yeasts Isolated from many extreme environments.</title>
        <authorList>
            <person name="Coleine C."/>
            <person name="Stajich J.E."/>
            <person name="Selbmann L."/>
        </authorList>
    </citation>
    <scope>NUCLEOTIDE SEQUENCE</scope>
    <source>
        <strain evidence="5">CCFEE 5485</strain>
    </source>
</reference>
<evidence type="ECO:0000313" key="6">
    <source>
        <dbReference type="Proteomes" id="UP001274830"/>
    </source>
</evidence>
<accession>A0AAE0TTI3</accession>
<feature type="transmembrane region" description="Helical" evidence="3">
    <location>
        <begin position="425"/>
        <end position="449"/>
    </location>
</feature>
<feature type="transmembrane region" description="Helical" evidence="3">
    <location>
        <begin position="45"/>
        <end position="65"/>
    </location>
</feature>
<dbReference type="EMBL" id="JAUTXT010000037">
    <property type="protein sequence ID" value="KAK3671989.1"/>
    <property type="molecule type" value="Genomic_DNA"/>
</dbReference>
<dbReference type="InterPro" id="IPR020846">
    <property type="entry name" value="MFS_dom"/>
</dbReference>
<organism evidence="5 6">
    <name type="scientific">Recurvomyces mirabilis</name>
    <dbReference type="NCBI Taxonomy" id="574656"/>
    <lineage>
        <taxon>Eukaryota</taxon>
        <taxon>Fungi</taxon>
        <taxon>Dikarya</taxon>
        <taxon>Ascomycota</taxon>
        <taxon>Pezizomycotina</taxon>
        <taxon>Dothideomycetes</taxon>
        <taxon>Dothideomycetidae</taxon>
        <taxon>Mycosphaerellales</taxon>
        <taxon>Teratosphaeriaceae</taxon>
        <taxon>Recurvomyces</taxon>
    </lineage>
</organism>
<evidence type="ECO:0000256" key="1">
    <source>
        <dbReference type="ARBA" id="ARBA00004141"/>
    </source>
</evidence>
<gene>
    <name evidence="5" type="ORF">LTR78_008164</name>
</gene>
<proteinExistence type="predicted"/>
<feature type="transmembrane region" description="Helical" evidence="3">
    <location>
        <begin position="166"/>
        <end position="191"/>
    </location>
</feature>
<evidence type="ECO:0000313" key="5">
    <source>
        <dbReference type="EMBL" id="KAK3671989.1"/>
    </source>
</evidence>
<keyword evidence="3" id="KW-0812">Transmembrane</keyword>
<dbReference type="PANTHER" id="PTHR23520">
    <property type="entry name" value="TRANSPORTER, PUTATIVE (AFU_ORTHOLOGUE AFUA_3G04000)-RELATED"/>
    <property type="match status" value="1"/>
</dbReference>
<feature type="transmembrane region" description="Helical" evidence="3">
    <location>
        <begin position="102"/>
        <end position="125"/>
    </location>
</feature>
<feature type="transmembrane region" description="Helical" evidence="3">
    <location>
        <begin position="71"/>
        <end position="90"/>
    </location>
</feature>
<dbReference type="PROSITE" id="PS50850">
    <property type="entry name" value="MFS"/>
    <property type="match status" value="1"/>
</dbReference>
<dbReference type="AlphaFoldDB" id="A0AAE0TTI3"/>
<dbReference type="GO" id="GO:0022857">
    <property type="term" value="F:transmembrane transporter activity"/>
    <property type="evidence" value="ECO:0007669"/>
    <property type="project" value="InterPro"/>
</dbReference>
<feature type="transmembrane region" description="Helical" evidence="3">
    <location>
        <begin position="313"/>
        <end position="335"/>
    </location>
</feature>
<dbReference type="PANTHER" id="PTHR23520:SF5">
    <property type="entry name" value="TRANSPORTER, PUTATIVE (AFU_ORTHOLOGUE AFUA_3G04000)-RELATED"/>
    <property type="match status" value="1"/>
</dbReference>
<comment type="subcellular location">
    <subcellularLocation>
        <location evidence="1">Membrane</location>
        <topology evidence="1">Multi-pass membrane protein</topology>
    </subcellularLocation>
</comment>
<dbReference type="Pfam" id="PF07690">
    <property type="entry name" value="MFS_1"/>
    <property type="match status" value="1"/>
</dbReference>
<evidence type="ECO:0000256" key="3">
    <source>
        <dbReference type="SAM" id="Phobius"/>
    </source>
</evidence>
<name>A0AAE0TTI3_9PEZI</name>
<evidence type="ECO:0000256" key="2">
    <source>
        <dbReference type="SAM" id="MobiDB-lite"/>
    </source>
</evidence>
<dbReference type="Proteomes" id="UP001274830">
    <property type="component" value="Unassembled WGS sequence"/>
</dbReference>
<feature type="domain" description="Major facilitator superfamily (MFS) profile" evidence="4">
    <location>
        <begin position="36"/>
        <end position="452"/>
    </location>
</feature>
<dbReference type="GO" id="GO:0000329">
    <property type="term" value="C:fungal-type vacuole membrane"/>
    <property type="evidence" value="ECO:0007669"/>
    <property type="project" value="TreeGrafter"/>
</dbReference>
<dbReference type="InterPro" id="IPR036259">
    <property type="entry name" value="MFS_trans_sf"/>
</dbReference>
<keyword evidence="3" id="KW-1133">Transmembrane helix</keyword>
<dbReference type="SUPFAM" id="SSF103473">
    <property type="entry name" value="MFS general substrate transporter"/>
    <property type="match status" value="1"/>
</dbReference>
<feature type="transmembrane region" description="Helical" evidence="3">
    <location>
        <begin position="347"/>
        <end position="372"/>
    </location>
</feature>
<feature type="transmembrane region" description="Helical" evidence="3">
    <location>
        <begin position="203"/>
        <end position="224"/>
    </location>
</feature>
<feature type="region of interest" description="Disordered" evidence="2">
    <location>
        <begin position="233"/>
        <end position="252"/>
    </location>
</feature>
<dbReference type="InterPro" id="IPR011701">
    <property type="entry name" value="MFS"/>
</dbReference>
<keyword evidence="6" id="KW-1185">Reference proteome</keyword>
<comment type="caution">
    <text evidence="5">The sequence shown here is derived from an EMBL/GenBank/DDBJ whole genome shotgun (WGS) entry which is preliminary data.</text>
</comment>
<keyword evidence="3" id="KW-0472">Membrane</keyword>
<evidence type="ECO:0000259" key="4">
    <source>
        <dbReference type="PROSITE" id="PS50850"/>
    </source>
</evidence>
<feature type="transmembrane region" description="Helical" evidence="3">
    <location>
        <begin position="271"/>
        <end position="292"/>
    </location>
</feature>
<dbReference type="Gene3D" id="1.20.1250.20">
    <property type="entry name" value="MFS general substrate transporter like domains"/>
    <property type="match status" value="1"/>
</dbReference>
<sequence>MAAEDESSTVTHAASHYAASALDEVGLLALWNSPMDIKLLCAQRFIRLFGYGVSTLILVAYLSILDISDEQTGLFMTLTLAGDVLISLLLTLVADQLGRRKILALGAILMAASGVVFAFSSNYWVLLTAAVLGVITPSGNEIGPFRAIEESVVAHLTPAEHRSTTFAWYTLVGTAGSALGLLSCGWITTVLTTRKDWKVVDAYRGAFFVYAAIGLAKLVLSLFLSSQCELEKPAPASDGSERAPLLGESTPKKPKTNKFGLLSHLSSESRIVLLELCLLFVFDNFASGLAPLSWTTSYFHRHFQLSEGTIGTLFFTTSIISALSILVAASIAQRIGNVKTMVFTHLPSAICLALIGIPSQLPIAITLVVLRACTQSMDAAPRSAFLSAVVLPSERTTVMGIINVVKTLSQTLGPLLTGLLAERDLMWVAFLTAGALKAMYDIGMLLLFVGHRTREERAAEETEGT</sequence>
<protein>
    <recommendedName>
        <fullName evidence="4">Major facilitator superfamily (MFS) profile domain-containing protein</fullName>
    </recommendedName>
</protein>